<evidence type="ECO:0000256" key="8">
    <source>
        <dbReference type="SAM" id="SignalP"/>
    </source>
</evidence>
<dbReference type="Proteomes" id="UP000827721">
    <property type="component" value="Unassembled WGS sequence"/>
</dbReference>
<evidence type="ECO:0000313" key="10">
    <source>
        <dbReference type="EMBL" id="KAH7547778.1"/>
    </source>
</evidence>
<name>A0ABQ8H3A4_9ROSI</name>
<keyword evidence="11" id="KW-1185">Reference proteome</keyword>
<evidence type="ECO:0000313" key="11">
    <source>
        <dbReference type="Proteomes" id="UP000827721"/>
    </source>
</evidence>
<feature type="signal peptide" evidence="8">
    <location>
        <begin position="1"/>
        <end position="26"/>
    </location>
</feature>
<dbReference type="InterPro" id="IPR005018">
    <property type="entry name" value="DOMON_domain"/>
</dbReference>
<keyword evidence="3 8" id="KW-0732">Signal</keyword>
<feature type="compositionally biased region" description="Pro residues" evidence="6">
    <location>
        <begin position="203"/>
        <end position="215"/>
    </location>
</feature>
<organism evidence="10 11">
    <name type="scientific">Xanthoceras sorbifolium</name>
    <dbReference type="NCBI Taxonomy" id="99658"/>
    <lineage>
        <taxon>Eukaryota</taxon>
        <taxon>Viridiplantae</taxon>
        <taxon>Streptophyta</taxon>
        <taxon>Embryophyta</taxon>
        <taxon>Tracheophyta</taxon>
        <taxon>Spermatophyta</taxon>
        <taxon>Magnoliopsida</taxon>
        <taxon>eudicotyledons</taxon>
        <taxon>Gunneridae</taxon>
        <taxon>Pentapetalae</taxon>
        <taxon>rosids</taxon>
        <taxon>malvids</taxon>
        <taxon>Sapindales</taxon>
        <taxon>Sapindaceae</taxon>
        <taxon>Xanthoceroideae</taxon>
        <taxon>Xanthoceras</taxon>
    </lineage>
</organism>
<gene>
    <name evidence="10" type="ORF">JRO89_XS14G0014900</name>
</gene>
<dbReference type="InterPro" id="IPR045265">
    <property type="entry name" value="AIR12_DOMON"/>
</dbReference>
<dbReference type="EMBL" id="JAFEMO010000014">
    <property type="protein sequence ID" value="KAH7547778.1"/>
    <property type="molecule type" value="Genomic_DNA"/>
</dbReference>
<dbReference type="PANTHER" id="PTHR23130">
    <property type="entry name" value="CYTOCHROME B561 AND DOMON DOMAIN-CONTAINING PROTEIN"/>
    <property type="match status" value="1"/>
</dbReference>
<feature type="chain" id="PRO_5045514824" description="DOMON domain-containing protein" evidence="8">
    <location>
        <begin position="27"/>
        <end position="251"/>
    </location>
</feature>
<evidence type="ECO:0000256" key="5">
    <source>
        <dbReference type="ARBA" id="ARBA00023136"/>
    </source>
</evidence>
<protein>
    <recommendedName>
        <fullName evidence="9">DOMON domain-containing protein</fullName>
    </recommendedName>
</protein>
<keyword evidence="7" id="KW-1133">Transmembrane helix</keyword>
<keyword evidence="2" id="KW-0813">Transport</keyword>
<evidence type="ECO:0000256" key="7">
    <source>
        <dbReference type="SAM" id="Phobius"/>
    </source>
</evidence>
<dbReference type="PANTHER" id="PTHR23130:SF157">
    <property type="entry name" value="AUXIN-INDUCED IN ROOT CULTURES PROTEIN 12"/>
    <property type="match status" value="1"/>
</dbReference>
<comment type="subcellular location">
    <subcellularLocation>
        <location evidence="1">Membrane</location>
    </subcellularLocation>
</comment>
<evidence type="ECO:0000256" key="3">
    <source>
        <dbReference type="ARBA" id="ARBA00022729"/>
    </source>
</evidence>
<evidence type="ECO:0000256" key="1">
    <source>
        <dbReference type="ARBA" id="ARBA00004370"/>
    </source>
</evidence>
<feature type="transmembrane region" description="Helical" evidence="7">
    <location>
        <begin position="234"/>
        <end position="250"/>
    </location>
</feature>
<evidence type="ECO:0000256" key="4">
    <source>
        <dbReference type="ARBA" id="ARBA00022982"/>
    </source>
</evidence>
<dbReference type="CDD" id="cd09629">
    <property type="entry name" value="DOMON_CIL1_like"/>
    <property type="match status" value="1"/>
</dbReference>
<evidence type="ECO:0000256" key="2">
    <source>
        <dbReference type="ARBA" id="ARBA00022448"/>
    </source>
</evidence>
<accession>A0ABQ8H3A4</accession>
<feature type="region of interest" description="Disordered" evidence="6">
    <location>
        <begin position="191"/>
        <end position="215"/>
    </location>
</feature>
<feature type="domain" description="DOMON" evidence="9">
    <location>
        <begin position="49"/>
        <end position="162"/>
    </location>
</feature>
<sequence>MATFSVVATGLGLSFFLLLLISPAVSLTCTSQTLKNKEKFDKCLDLPALDSYLHYSYNATNSSLSIAFVAPPAKPQGWIAWAINPTGQGMIGSQALLAFKSNNKVVVKTLDISSFSSISESKLSFETWDLSGEATSNGNLVIYGSMKVEEKADMLNQVWQVGSEVEDGMPLKHGFQPQNMESKGTLVLEKLAGGGGGSQPAPSSSPVPTPIPTLTPIPAEEPVKGGQSQIKSNHLALFFGLISFTAAVFLS</sequence>
<keyword evidence="4" id="KW-0249">Electron transport</keyword>
<dbReference type="PROSITE" id="PS50836">
    <property type="entry name" value="DOMON"/>
    <property type="match status" value="1"/>
</dbReference>
<proteinExistence type="predicted"/>
<evidence type="ECO:0000256" key="6">
    <source>
        <dbReference type="SAM" id="MobiDB-lite"/>
    </source>
</evidence>
<comment type="caution">
    <text evidence="10">The sequence shown here is derived from an EMBL/GenBank/DDBJ whole genome shotgun (WGS) entry which is preliminary data.</text>
</comment>
<keyword evidence="7" id="KW-0812">Transmembrane</keyword>
<evidence type="ECO:0000259" key="9">
    <source>
        <dbReference type="PROSITE" id="PS50836"/>
    </source>
</evidence>
<dbReference type="Pfam" id="PF04526">
    <property type="entry name" value="DUF568"/>
    <property type="match status" value="1"/>
</dbReference>
<keyword evidence="5 7" id="KW-0472">Membrane</keyword>
<reference evidence="10 11" key="1">
    <citation type="submission" date="2021-02" db="EMBL/GenBank/DDBJ databases">
        <title>Plant Genome Project.</title>
        <authorList>
            <person name="Zhang R.-G."/>
        </authorList>
    </citation>
    <scope>NUCLEOTIDE SEQUENCE [LARGE SCALE GENOMIC DNA]</scope>
    <source>
        <tissue evidence="10">Leaves</tissue>
    </source>
</reference>